<dbReference type="Proteomes" id="UP000762676">
    <property type="component" value="Unassembled WGS sequence"/>
</dbReference>
<keyword evidence="3" id="KW-1185">Reference proteome</keyword>
<feature type="compositionally biased region" description="Polar residues" evidence="1">
    <location>
        <begin position="222"/>
        <end position="252"/>
    </location>
</feature>
<sequence>METERDSFLSDVIGNLVKKGPSKGLTVISKGYKPNESFKDDDGEVTDPRLSQSPPCYYAVIQRRKPEVTATSSEDSGVTVVSTTPSRDPAFRRSFPASHSSSTETHFPPTAHSISGAKSSSALPTEAATLQRRAVDTSNESHSSASCRSGATTASNSSSTKGGSLTMPNRSASAPSSGTATPIRRGGSSSLRHGEVVRPSSAVSDMAHQRSSTMPYSGGATGSNNSPKHVQISDIVSVNITGDSLAPSNNYPGPNPSLDKPNGILKRDNSFRRDRDPPPPLAIAVDVPTPQASDNVFPHVLPQVQTSFVAGDDIEAERESSTTPPLPPPPPPPPDDDDDNLDGACRPSPSRKNNTLRVDISKTSTLQT</sequence>
<proteinExistence type="predicted"/>
<feature type="compositionally biased region" description="Low complexity" evidence="1">
    <location>
        <begin position="149"/>
        <end position="164"/>
    </location>
</feature>
<feature type="region of interest" description="Disordered" evidence="1">
    <location>
        <begin position="65"/>
        <end position="368"/>
    </location>
</feature>
<organism evidence="2 3">
    <name type="scientific">Elysia marginata</name>
    <dbReference type="NCBI Taxonomy" id="1093978"/>
    <lineage>
        <taxon>Eukaryota</taxon>
        <taxon>Metazoa</taxon>
        <taxon>Spiralia</taxon>
        <taxon>Lophotrochozoa</taxon>
        <taxon>Mollusca</taxon>
        <taxon>Gastropoda</taxon>
        <taxon>Heterobranchia</taxon>
        <taxon>Euthyneura</taxon>
        <taxon>Panpulmonata</taxon>
        <taxon>Sacoglossa</taxon>
        <taxon>Placobranchoidea</taxon>
        <taxon>Plakobranchidae</taxon>
        <taxon>Elysia</taxon>
    </lineage>
</organism>
<feature type="compositionally biased region" description="Polar residues" evidence="1">
    <location>
        <begin position="350"/>
        <end position="368"/>
    </location>
</feature>
<evidence type="ECO:0000313" key="2">
    <source>
        <dbReference type="EMBL" id="GFR87428.1"/>
    </source>
</evidence>
<feature type="region of interest" description="Disordered" evidence="1">
    <location>
        <begin position="31"/>
        <end position="53"/>
    </location>
</feature>
<dbReference type="AlphaFoldDB" id="A0AAV4GNV8"/>
<feature type="compositionally biased region" description="Polar residues" evidence="1">
    <location>
        <begin position="136"/>
        <end position="147"/>
    </location>
</feature>
<feature type="compositionally biased region" description="Polar residues" evidence="1">
    <location>
        <begin position="69"/>
        <end position="86"/>
    </location>
</feature>
<feature type="compositionally biased region" description="Polar residues" evidence="1">
    <location>
        <begin position="112"/>
        <end position="123"/>
    </location>
</feature>
<gene>
    <name evidence="2" type="ORF">ElyMa_006075800</name>
</gene>
<dbReference type="EMBL" id="BMAT01012181">
    <property type="protein sequence ID" value="GFR87428.1"/>
    <property type="molecule type" value="Genomic_DNA"/>
</dbReference>
<reference evidence="2 3" key="1">
    <citation type="journal article" date="2021" name="Elife">
        <title>Chloroplast acquisition without the gene transfer in kleptoplastic sea slugs, Plakobranchus ocellatus.</title>
        <authorList>
            <person name="Maeda T."/>
            <person name="Takahashi S."/>
            <person name="Yoshida T."/>
            <person name="Shimamura S."/>
            <person name="Takaki Y."/>
            <person name="Nagai Y."/>
            <person name="Toyoda A."/>
            <person name="Suzuki Y."/>
            <person name="Arimoto A."/>
            <person name="Ishii H."/>
            <person name="Satoh N."/>
            <person name="Nishiyama T."/>
            <person name="Hasebe M."/>
            <person name="Maruyama T."/>
            <person name="Minagawa J."/>
            <person name="Obokata J."/>
            <person name="Shigenobu S."/>
        </authorList>
    </citation>
    <scope>NUCLEOTIDE SEQUENCE [LARGE SCALE GENOMIC DNA]</scope>
</reference>
<evidence type="ECO:0000256" key="1">
    <source>
        <dbReference type="SAM" id="MobiDB-lite"/>
    </source>
</evidence>
<accession>A0AAV4GNV8</accession>
<feature type="compositionally biased region" description="Basic and acidic residues" evidence="1">
    <location>
        <begin position="265"/>
        <end position="277"/>
    </location>
</feature>
<evidence type="ECO:0000313" key="3">
    <source>
        <dbReference type="Proteomes" id="UP000762676"/>
    </source>
</evidence>
<comment type="caution">
    <text evidence="2">The sequence shown here is derived from an EMBL/GenBank/DDBJ whole genome shotgun (WGS) entry which is preliminary data.</text>
</comment>
<name>A0AAV4GNV8_9GAST</name>
<evidence type="ECO:0008006" key="4">
    <source>
        <dbReference type="Google" id="ProtNLM"/>
    </source>
</evidence>
<feature type="compositionally biased region" description="Pro residues" evidence="1">
    <location>
        <begin position="324"/>
        <end position="333"/>
    </location>
</feature>
<protein>
    <recommendedName>
        <fullName evidence="4">WH2 domain-containing protein</fullName>
    </recommendedName>
</protein>
<feature type="compositionally biased region" description="Low complexity" evidence="1">
    <location>
        <begin position="171"/>
        <end position="182"/>
    </location>
</feature>